<evidence type="ECO:0000256" key="5">
    <source>
        <dbReference type="ARBA" id="ARBA00022500"/>
    </source>
</evidence>
<evidence type="ECO:0000313" key="12">
    <source>
        <dbReference type="Proteomes" id="UP000265750"/>
    </source>
</evidence>
<evidence type="ECO:0000256" key="8">
    <source>
        <dbReference type="ARBA" id="ARBA00022989"/>
    </source>
</evidence>
<dbReference type="EMBL" id="QYRN01000003">
    <property type="protein sequence ID" value="RIY01892.1"/>
    <property type="molecule type" value="Genomic_DNA"/>
</dbReference>
<dbReference type="GO" id="GO:0006935">
    <property type="term" value="P:chemotaxis"/>
    <property type="evidence" value="ECO:0007669"/>
    <property type="project" value="UniProtKB-KW"/>
</dbReference>
<evidence type="ECO:0000256" key="2">
    <source>
        <dbReference type="ARBA" id="ARBA00004162"/>
    </source>
</evidence>
<evidence type="ECO:0000256" key="6">
    <source>
        <dbReference type="ARBA" id="ARBA00022692"/>
    </source>
</evidence>
<keyword evidence="12" id="KW-1185">Reference proteome</keyword>
<keyword evidence="5 10" id="KW-0145">Chemotaxis</keyword>
<evidence type="ECO:0000256" key="1">
    <source>
        <dbReference type="ARBA" id="ARBA00002254"/>
    </source>
</evidence>
<keyword evidence="10" id="KW-0997">Cell inner membrane</keyword>
<dbReference type="AlphaFoldDB" id="A0A3A1WPG6"/>
<comment type="similarity">
    <text evidence="3 10">Belongs to the FliL family.</text>
</comment>
<keyword evidence="8 10" id="KW-1133">Transmembrane helix</keyword>
<comment type="function">
    <text evidence="1 10">Controls the rotational direction of flagella during chemotaxis.</text>
</comment>
<evidence type="ECO:0000313" key="11">
    <source>
        <dbReference type="EMBL" id="RIY01892.1"/>
    </source>
</evidence>
<keyword evidence="9 10" id="KW-0472">Membrane</keyword>
<dbReference type="OrthoDB" id="7908910at2"/>
<dbReference type="GO" id="GO:0009425">
    <property type="term" value="C:bacterial-type flagellum basal body"/>
    <property type="evidence" value="ECO:0007669"/>
    <property type="project" value="InterPro"/>
</dbReference>
<feature type="transmembrane region" description="Helical" evidence="10">
    <location>
        <begin position="28"/>
        <end position="49"/>
    </location>
</feature>
<dbReference type="GO" id="GO:0071973">
    <property type="term" value="P:bacterial-type flagellum-dependent cell motility"/>
    <property type="evidence" value="ECO:0007669"/>
    <property type="project" value="InterPro"/>
</dbReference>
<evidence type="ECO:0000256" key="9">
    <source>
        <dbReference type="ARBA" id="ARBA00023136"/>
    </source>
</evidence>
<evidence type="ECO:0000256" key="10">
    <source>
        <dbReference type="RuleBase" id="RU364125"/>
    </source>
</evidence>
<dbReference type="GO" id="GO:0005886">
    <property type="term" value="C:plasma membrane"/>
    <property type="evidence" value="ECO:0007669"/>
    <property type="project" value="UniProtKB-SubCell"/>
</dbReference>
<sequence>MTELSPEALAFMSEGSAPPKKSSKAQTVGALVGLTVIALAGGAGLGFLLKKDPPVAEAPPAADAAQASAVDPALAVAPLGTKEVVQPLEPILTNLASPPGTQVRLEAGLILSLSDDESVDQTLLAAQVQADTLVFLRTLELAQIEGSRGLLHLKEDLLERARMRSTAVDDVIVRSLIVK</sequence>
<keyword evidence="4" id="KW-1003">Cell membrane</keyword>
<keyword evidence="7 10" id="KW-0283">Flagellar rotation</keyword>
<name>A0A3A1WPG6_9HYPH</name>
<evidence type="ECO:0000256" key="3">
    <source>
        <dbReference type="ARBA" id="ARBA00008281"/>
    </source>
</evidence>
<evidence type="ECO:0000256" key="4">
    <source>
        <dbReference type="ARBA" id="ARBA00022475"/>
    </source>
</evidence>
<evidence type="ECO:0000256" key="7">
    <source>
        <dbReference type="ARBA" id="ARBA00022779"/>
    </source>
</evidence>
<reference evidence="12" key="1">
    <citation type="submission" date="2018-09" db="EMBL/GenBank/DDBJ databases">
        <authorList>
            <person name="Tuo L."/>
        </authorList>
    </citation>
    <scope>NUCLEOTIDE SEQUENCE [LARGE SCALE GENOMIC DNA]</scope>
    <source>
        <strain evidence="12">M2BS4Y-1</strain>
    </source>
</reference>
<accession>A0A3A1WPG6</accession>
<proteinExistence type="inferred from homology"/>
<comment type="subcellular location">
    <subcellularLocation>
        <location evidence="10">Cell inner membrane</location>
    </subcellularLocation>
    <subcellularLocation>
        <location evidence="2">Cell membrane</location>
        <topology evidence="2">Single-pass membrane protein</topology>
    </subcellularLocation>
</comment>
<comment type="caution">
    <text evidence="11">The sequence shown here is derived from an EMBL/GenBank/DDBJ whole genome shotgun (WGS) entry which is preliminary data.</text>
</comment>
<dbReference type="InterPro" id="IPR005503">
    <property type="entry name" value="FliL"/>
</dbReference>
<dbReference type="Proteomes" id="UP000265750">
    <property type="component" value="Unassembled WGS sequence"/>
</dbReference>
<keyword evidence="6 10" id="KW-0812">Transmembrane</keyword>
<dbReference type="RefSeq" id="WP_119539029.1">
    <property type="nucleotide sequence ID" value="NZ_QYRN01000003.1"/>
</dbReference>
<organism evidence="11 12">
    <name type="scientific">Aureimonas flava</name>
    <dbReference type="NCBI Taxonomy" id="2320271"/>
    <lineage>
        <taxon>Bacteria</taxon>
        <taxon>Pseudomonadati</taxon>
        <taxon>Pseudomonadota</taxon>
        <taxon>Alphaproteobacteria</taxon>
        <taxon>Hyphomicrobiales</taxon>
        <taxon>Aurantimonadaceae</taxon>
        <taxon>Aureimonas</taxon>
    </lineage>
</organism>
<gene>
    <name evidence="11" type="ORF">D3218_06085</name>
</gene>
<protein>
    <recommendedName>
        <fullName evidence="10">Flagellar protein FliL</fullName>
    </recommendedName>
</protein>
<dbReference type="Pfam" id="PF03748">
    <property type="entry name" value="FliL"/>
    <property type="match status" value="1"/>
</dbReference>